<sequence length="101" mass="11551">MADTKLLTDHNHIRDWAAARAGQPALNDPTPGMPESEPVLSFAFGQHAYQDTDEGADRLGGVQPIEWDEWFRIFEERRLALVVSRDVPGQRDEFHELVRRP</sequence>
<evidence type="ECO:0000313" key="1">
    <source>
        <dbReference type="EMBL" id="MCT7376474.1"/>
    </source>
</evidence>
<reference evidence="1 2" key="1">
    <citation type="submission" date="2022-09" db="EMBL/GenBank/DDBJ databases">
        <title>Chelativorans salina sp. nov., a novel slightly halophilic bacterium isolated from a saline lake sediment enrichment.</title>
        <authorList>
            <person name="Gao L."/>
            <person name="Fang B.-Z."/>
            <person name="Li W.-J."/>
        </authorList>
    </citation>
    <scope>NUCLEOTIDE SEQUENCE [LARGE SCALE GENOMIC DNA]</scope>
    <source>
        <strain evidence="1 2">EGI FJ00035</strain>
    </source>
</reference>
<dbReference type="EMBL" id="JAOCZP010000004">
    <property type="protein sequence ID" value="MCT7376474.1"/>
    <property type="molecule type" value="Genomic_DNA"/>
</dbReference>
<accession>A0ABT2LTF9</accession>
<keyword evidence="2" id="KW-1185">Reference proteome</keyword>
<proteinExistence type="predicted"/>
<dbReference type="Proteomes" id="UP001320831">
    <property type="component" value="Unassembled WGS sequence"/>
</dbReference>
<comment type="caution">
    <text evidence="1">The sequence shown here is derived from an EMBL/GenBank/DDBJ whole genome shotgun (WGS) entry which is preliminary data.</text>
</comment>
<organism evidence="1 2">
    <name type="scientific">Chelativorans salis</name>
    <dbReference type="NCBI Taxonomy" id="2978478"/>
    <lineage>
        <taxon>Bacteria</taxon>
        <taxon>Pseudomonadati</taxon>
        <taxon>Pseudomonadota</taxon>
        <taxon>Alphaproteobacteria</taxon>
        <taxon>Hyphomicrobiales</taxon>
        <taxon>Phyllobacteriaceae</taxon>
        <taxon>Chelativorans</taxon>
    </lineage>
</organism>
<protein>
    <submittedName>
        <fullName evidence="1">Uncharacterized protein</fullName>
    </submittedName>
</protein>
<gene>
    <name evidence="1" type="ORF">N5A92_15675</name>
</gene>
<dbReference type="RefSeq" id="WP_260904437.1">
    <property type="nucleotide sequence ID" value="NZ_JAOCZP010000004.1"/>
</dbReference>
<name>A0ABT2LTF9_9HYPH</name>
<evidence type="ECO:0000313" key="2">
    <source>
        <dbReference type="Proteomes" id="UP001320831"/>
    </source>
</evidence>